<comment type="catalytic activity">
    <reaction evidence="1">
        <text>S-ubiquitinyl-[E2 ubiquitin-conjugating enzyme]-L-cysteine + [acceptor protein]-L-lysine = [E2 ubiquitin-conjugating enzyme]-L-cysteine + N(6)-ubiquitinyl-[acceptor protein]-L-lysine.</text>
        <dbReference type="EC" id="2.3.2.27"/>
    </reaction>
</comment>
<keyword evidence="7" id="KW-0862">Zinc</keyword>
<evidence type="ECO:0000259" key="10">
    <source>
        <dbReference type="PROSITE" id="PS50089"/>
    </source>
</evidence>
<evidence type="ECO:0000256" key="3">
    <source>
        <dbReference type="ARBA" id="ARBA00022679"/>
    </source>
</evidence>
<dbReference type="PANTHER" id="PTHR45931:SF16">
    <property type="entry name" value="RING_U-BOX SUPERFAMILY PROTEIN"/>
    <property type="match status" value="1"/>
</dbReference>
<dbReference type="GO" id="GO:0006511">
    <property type="term" value="P:ubiquitin-dependent protein catabolic process"/>
    <property type="evidence" value="ECO:0007669"/>
    <property type="project" value="TreeGrafter"/>
</dbReference>
<dbReference type="FunCoup" id="A0A482X223">
    <property type="interactions" value="308"/>
</dbReference>
<dbReference type="PROSITE" id="PS50089">
    <property type="entry name" value="ZF_RING_2"/>
    <property type="match status" value="1"/>
</dbReference>
<dbReference type="PANTHER" id="PTHR45931">
    <property type="entry name" value="SI:CH211-59O9.10"/>
    <property type="match status" value="1"/>
</dbReference>
<dbReference type="InterPro" id="IPR051834">
    <property type="entry name" value="RING_finger_E3_ligase"/>
</dbReference>
<comment type="caution">
    <text evidence="11">The sequence shown here is derived from an EMBL/GenBank/DDBJ whole genome shotgun (WGS) entry which is preliminary data.</text>
</comment>
<dbReference type="GO" id="GO:0016567">
    <property type="term" value="P:protein ubiquitination"/>
    <property type="evidence" value="ECO:0007669"/>
    <property type="project" value="UniProtKB-ARBA"/>
</dbReference>
<reference evidence="11 12" key="1">
    <citation type="journal article" date="2017" name="Gigascience">
        <title>Genome sequence of the small brown planthopper, Laodelphax striatellus.</title>
        <authorList>
            <person name="Zhu J."/>
            <person name="Jiang F."/>
            <person name="Wang X."/>
            <person name="Yang P."/>
            <person name="Bao Y."/>
            <person name="Zhao W."/>
            <person name="Wang W."/>
            <person name="Lu H."/>
            <person name="Wang Q."/>
            <person name="Cui N."/>
            <person name="Li J."/>
            <person name="Chen X."/>
            <person name="Luo L."/>
            <person name="Yu J."/>
            <person name="Kang L."/>
            <person name="Cui F."/>
        </authorList>
    </citation>
    <scope>NUCLEOTIDE SEQUENCE [LARGE SCALE GENOMIC DNA]</scope>
    <source>
        <strain evidence="11">Lst14</strain>
    </source>
</reference>
<dbReference type="OrthoDB" id="21204at2759"/>
<gene>
    <name evidence="11" type="ORF">LSTR_LSTR000441</name>
</gene>
<dbReference type="AlphaFoldDB" id="A0A482X223"/>
<evidence type="ECO:0000256" key="8">
    <source>
        <dbReference type="ARBA" id="ARBA00038197"/>
    </source>
</evidence>
<dbReference type="InParanoid" id="A0A482X223"/>
<dbReference type="InterPro" id="IPR001841">
    <property type="entry name" value="Znf_RING"/>
</dbReference>
<dbReference type="EC" id="2.3.2.27" evidence="2"/>
<evidence type="ECO:0000256" key="5">
    <source>
        <dbReference type="ARBA" id="ARBA00022771"/>
    </source>
</evidence>
<dbReference type="GO" id="GO:0061630">
    <property type="term" value="F:ubiquitin protein ligase activity"/>
    <property type="evidence" value="ECO:0007669"/>
    <property type="project" value="UniProtKB-EC"/>
</dbReference>
<organism evidence="11 12">
    <name type="scientific">Laodelphax striatellus</name>
    <name type="common">Small brown planthopper</name>
    <name type="synonym">Delphax striatella</name>
    <dbReference type="NCBI Taxonomy" id="195883"/>
    <lineage>
        <taxon>Eukaryota</taxon>
        <taxon>Metazoa</taxon>
        <taxon>Ecdysozoa</taxon>
        <taxon>Arthropoda</taxon>
        <taxon>Hexapoda</taxon>
        <taxon>Insecta</taxon>
        <taxon>Pterygota</taxon>
        <taxon>Neoptera</taxon>
        <taxon>Paraneoptera</taxon>
        <taxon>Hemiptera</taxon>
        <taxon>Auchenorrhyncha</taxon>
        <taxon>Fulgoroidea</taxon>
        <taxon>Delphacidae</taxon>
        <taxon>Criomorphinae</taxon>
        <taxon>Laodelphax</taxon>
    </lineage>
</organism>
<dbReference type="CDD" id="cd16669">
    <property type="entry name" value="RING-H2_RNF181"/>
    <property type="match status" value="1"/>
</dbReference>
<dbReference type="SMR" id="A0A482X223"/>
<evidence type="ECO:0000256" key="4">
    <source>
        <dbReference type="ARBA" id="ARBA00022723"/>
    </source>
</evidence>
<dbReference type="Proteomes" id="UP000291343">
    <property type="component" value="Unassembled WGS sequence"/>
</dbReference>
<evidence type="ECO:0000256" key="1">
    <source>
        <dbReference type="ARBA" id="ARBA00000900"/>
    </source>
</evidence>
<comment type="similarity">
    <text evidence="8">Belongs to the RNF181 family.</text>
</comment>
<evidence type="ECO:0000313" key="12">
    <source>
        <dbReference type="Proteomes" id="UP000291343"/>
    </source>
</evidence>
<dbReference type="STRING" id="195883.A0A482X223"/>
<evidence type="ECO:0000256" key="7">
    <source>
        <dbReference type="ARBA" id="ARBA00022833"/>
    </source>
</evidence>
<sequence length="145" mass="16719">MADYFEEMGWQPLADGEAPDSLLHFARLLMDFGMFDVLGEDKKLPPPAAKEAVKNLEEKKCSDADEKCTICLKEYTAGEIVKILPCKHDFHPACILPWLEKTNSCPVCRHELPTDDENYEQYRKEKIRAKQREAEIENLHNSMFS</sequence>
<dbReference type="GO" id="GO:0008270">
    <property type="term" value="F:zinc ion binding"/>
    <property type="evidence" value="ECO:0007669"/>
    <property type="project" value="UniProtKB-KW"/>
</dbReference>
<dbReference type="Pfam" id="PF13639">
    <property type="entry name" value="zf-RING_2"/>
    <property type="match status" value="1"/>
</dbReference>
<keyword evidence="5 9" id="KW-0863">Zinc-finger</keyword>
<feature type="domain" description="RING-type" evidence="10">
    <location>
        <begin position="68"/>
        <end position="109"/>
    </location>
</feature>
<dbReference type="SUPFAM" id="SSF57850">
    <property type="entry name" value="RING/U-box"/>
    <property type="match status" value="1"/>
</dbReference>
<keyword evidence="4" id="KW-0479">Metal-binding</keyword>
<accession>A0A482X223</accession>
<dbReference type="EMBL" id="QKKF02019547">
    <property type="protein sequence ID" value="RZF39793.1"/>
    <property type="molecule type" value="Genomic_DNA"/>
</dbReference>
<protein>
    <recommendedName>
        <fullName evidence="2">RING-type E3 ubiquitin transferase</fullName>
        <ecNumber evidence="2">2.3.2.27</ecNumber>
    </recommendedName>
</protein>
<keyword evidence="12" id="KW-1185">Reference proteome</keyword>
<dbReference type="SMART" id="SM00184">
    <property type="entry name" value="RING"/>
    <property type="match status" value="1"/>
</dbReference>
<proteinExistence type="inferred from homology"/>
<evidence type="ECO:0000256" key="9">
    <source>
        <dbReference type="PROSITE-ProRule" id="PRU00175"/>
    </source>
</evidence>
<keyword evidence="6" id="KW-0833">Ubl conjugation pathway</keyword>
<keyword evidence="3" id="KW-0808">Transferase</keyword>
<evidence type="ECO:0000256" key="6">
    <source>
        <dbReference type="ARBA" id="ARBA00022786"/>
    </source>
</evidence>
<name>A0A482X223_LAOST</name>
<dbReference type="Gene3D" id="3.30.40.10">
    <property type="entry name" value="Zinc/RING finger domain, C3HC4 (zinc finger)"/>
    <property type="match status" value="1"/>
</dbReference>
<dbReference type="GO" id="GO:0005634">
    <property type="term" value="C:nucleus"/>
    <property type="evidence" value="ECO:0007669"/>
    <property type="project" value="TreeGrafter"/>
</dbReference>
<dbReference type="InterPro" id="IPR013083">
    <property type="entry name" value="Znf_RING/FYVE/PHD"/>
</dbReference>
<evidence type="ECO:0000256" key="2">
    <source>
        <dbReference type="ARBA" id="ARBA00012483"/>
    </source>
</evidence>
<dbReference type="FunFam" id="3.30.40.10:FF:000127">
    <property type="entry name" value="E3 ubiquitin-protein ligase RNF181"/>
    <property type="match status" value="1"/>
</dbReference>
<evidence type="ECO:0000313" key="11">
    <source>
        <dbReference type="EMBL" id="RZF39793.1"/>
    </source>
</evidence>